<accession>A0AAP6WP01</accession>
<reference evidence="2 3" key="1">
    <citation type="submission" date="2020-02" db="EMBL/GenBank/DDBJ databases">
        <title>Genomic Insights into the Phylogeny and Genetic Plasticity of the Human and Animal Enteric Pathogen Clostridium perfringens.</title>
        <authorList>
            <person name="Feng Y."/>
            <person name="Hu Y."/>
        </authorList>
    </citation>
    <scope>NUCLEOTIDE SEQUENCE [LARGE SCALE GENOMIC DNA]</scope>
    <source>
        <strain evidence="2 3">CP-40</strain>
    </source>
</reference>
<name>A0AAP6WP01_CLOPF</name>
<dbReference type="EMBL" id="JAALLZ010000006">
    <property type="protein sequence ID" value="NGU31049.1"/>
    <property type="molecule type" value="Genomic_DNA"/>
</dbReference>
<dbReference type="InterPro" id="IPR013557">
    <property type="entry name" value="AntA/B_antirep"/>
</dbReference>
<protein>
    <recommendedName>
        <fullName evidence="1">AntA/AntB antirepressor domain-containing protein</fullName>
    </recommendedName>
</protein>
<evidence type="ECO:0000259" key="1">
    <source>
        <dbReference type="Pfam" id="PF08346"/>
    </source>
</evidence>
<gene>
    <name evidence="2" type="ORF">G6Z34_13235</name>
</gene>
<dbReference type="RefSeq" id="WP_164800984.1">
    <property type="nucleotide sequence ID" value="NZ_JAALLZ010000006.1"/>
</dbReference>
<dbReference type="Pfam" id="PF08346">
    <property type="entry name" value="AntA"/>
    <property type="match status" value="1"/>
</dbReference>
<evidence type="ECO:0000313" key="3">
    <source>
        <dbReference type="Proteomes" id="UP000481454"/>
    </source>
</evidence>
<sequence>MRKFQKTINGVVYKGEKFERLDIINKFNRTEEEWNLIEQYQNTFPQLLLKDVQGFVIDGRSLWEELCKPQGEFNKFIKKKVLECDNYQENFDYITVEQIVDGKNKGKFKGIDYLFTLNVAKELAQGIGTTKHSSKEVRDKGHLVRRYFILIEQILKEYENWTKERNPEKEGYKEMKVAIHDWCMRKEFDFLNDYFYIREANMLNIVLTGQKAIDLRALKGVKDNKTRDNLDIEINKALADLQNNNMMLLANDMDFEMRQQFLENYCNKKYKYIKERFN</sequence>
<evidence type="ECO:0000313" key="2">
    <source>
        <dbReference type="EMBL" id="NGU31049.1"/>
    </source>
</evidence>
<organism evidence="2 3">
    <name type="scientific">Clostridium perfringens</name>
    <dbReference type="NCBI Taxonomy" id="1502"/>
    <lineage>
        <taxon>Bacteria</taxon>
        <taxon>Bacillati</taxon>
        <taxon>Bacillota</taxon>
        <taxon>Clostridia</taxon>
        <taxon>Eubacteriales</taxon>
        <taxon>Clostridiaceae</taxon>
        <taxon>Clostridium</taxon>
    </lineage>
</organism>
<comment type="caution">
    <text evidence="2">The sequence shown here is derived from an EMBL/GenBank/DDBJ whole genome shotgun (WGS) entry which is preliminary data.</text>
</comment>
<dbReference type="AlphaFoldDB" id="A0AAP6WP01"/>
<feature type="domain" description="AntA/AntB antirepressor" evidence="1">
    <location>
        <begin position="57"/>
        <end position="124"/>
    </location>
</feature>
<proteinExistence type="predicted"/>
<dbReference type="Proteomes" id="UP000481454">
    <property type="component" value="Unassembled WGS sequence"/>
</dbReference>